<organism evidence="2 3">
    <name type="scientific">Thermosulfuriphilus ammonigenes</name>
    <dbReference type="NCBI Taxonomy" id="1936021"/>
    <lineage>
        <taxon>Bacteria</taxon>
        <taxon>Pseudomonadati</taxon>
        <taxon>Thermodesulfobacteriota</taxon>
        <taxon>Thermodesulfobacteria</taxon>
        <taxon>Thermodesulfobacteriales</taxon>
        <taxon>Thermodesulfobacteriaceae</taxon>
        <taxon>Thermosulfuriphilus</taxon>
    </lineage>
</organism>
<dbReference type="PANTHER" id="PTHR44591">
    <property type="entry name" value="STRESS RESPONSE REGULATOR PROTEIN 1"/>
    <property type="match status" value="1"/>
</dbReference>
<dbReference type="InterPro" id="IPR050595">
    <property type="entry name" value="Bact_response_regulator"/>
</dbReference>
<keyword evidence="3" id="KW-1185">Reference proteome</keyword>
<dbReference type="PROSITE" id="PS50110">
    <property type="entry name" value="RESPONSE_REGULATORY"/>
    <property type="match status" value="1"/>
</dbReference>
<evidence type="ECO:0000313" key="2">
    <source>
        <dbReference type="EMBL" id="QIJ70875.1"/>
    </source>
</evidence>
<dbReference type="SUPFAM" id="SSF52172">
    <property type="entry name" value="CheY-like"/>
    <property type="match status" value="1"/>
</dbReference>
<dbReference type="EMBL" id="CP048877">
    <property type="protein sequence ID" value="QIJ70875.1"/>
    <property type="molecule type" value="Genomic_DNA"/>
</dbReference>
<dbReference type="SMART" id="SM00448">
    <property type="entry name" value="REC"/>
    <property type="match status" value="1"/>
</dbReference>
<dbReference type="RefSeq" id="WP_166031098.1">
    <property type="nucleotide sequence ID" value="NZ_CP048877.1"/>
</dbReference>
<proteinExistence type="predicted"/>
<dbReference type="InterPro" id="IPR011006">
    <property type="entry name" value="CheY-like_superfamily"/>
</dbReference>
<dbReference type="Pfam" id="PF00072">
    <property type="entry name" value="Response_reg"/>
    <property type="match status" value="1"/>
</dbReference>
<dbReference type="Proteomes" id="UP000502179">
    <property type="component" value="Chromosome"/>
</dbReference>
<dbReference type="KEGG" id="tav:G4V39_00690"/>
<keyword evidence="1" id="KW-0597">Phosphoprotein</keyword>
<evidence type="ECO:0000313" key="3">
    <source>
        <dbReference type="Proteomes" id="UP000502179"/>
    </source>
</evidence>
<dbReference type="PANTHER" id="PTHR44591:SF3">
    <property type="entry name" value="RESPONSE REGULATORY DOMAIN-CONTAINING PROTEIN"/>
    <property type="match status" value="1"/>
</dbReference>
<dbReference type="AlphaFoldDB" id="A0A6G7PT68"/>
<evidence type="ECO:0000256" key="1">
    <source>
        <dbReference type="ARBA" id="ARBA00022553"/>
    </source>
</evidence>
<reference evidence="2 3" key="1">
    <citation type="submission" date="2020-02" db="EMBL/GenBank/DDBJ databases">
        <title>Genome analysis of Thermosulfuriphilus ammonigenes ST65T, an anaerobic thermophilic chemolithoautotrophic bacterium isolated from a deep-sea hydrothermal vent.</title>
        <authorList>
            <person name="Slobodkina G."/>
            <person name="Allioux M."/>
            <person name="Merkel A."/>
            <person name="Alain K."/>
            <person name="Jebbar M."/>
            <person name="Slobodkin A."/>
        </authorList>
    </citation>
    <scope>NUCLEOTIDE SEQUENCE [LARGE SCALE GENOMIC DNA]</scope>
    <source>
        <strain evidence="2 3">ST65</strain>
    </source>
</reference>
<protein>
    <submittedName>
        <fullName evidence="2">Response regulator</fullName>
    </submittedName>
</protein>
<dbReference type="GO" id="GO:0000160">
    <property type="term" value="P:phosphorelay signal transduction system"/>
    <property type="evidence" value="ECO:0007669"/>
    <property type="project" value="InterPro"/>
</dbReference>
<sequence>MEKETTDQKIRILIAEDERSIGELLVEVLEEEDREIDLVTDGDQAIETLRQRPYDILITDLKMPGADGVTVMKEGRKLYPDLVVIVVTGFASLETAIEALKQGAYDYIKKPFRLDEIKISVKNACEKVTLERENRLLLQKLKECLQEPSKEELSPAESYPMVYGSPPLEVFEAKRSKFLEELERLIRLKQEGFLDEIEFQTLKKHLLEQLS</sequence>
<accession>A0A6G7PT68</accession>
<dbReference type="Gene3D" id="3.40.50.2300">
    <property type="match status" value="1"/>
</dbReference>
<name>A0A6G7PT68_9BACT</name>
<dbReference type="InterPro" id="IPR001789">
    <property type="entry name" value="Sig_transdc_resp-reg_receiver"/>
</dbReference>
<gene>
    <name evidence="2" type="ORF">G4V39_00690</name>
</gene>